<keyword evidence="4" id="KW-1185">Reference proteome</keyword>
<dbReference type="EMBL" id="LR824013">
    <property type="protein sequence ID" value="CAH0579400.1"/>
    <property type="molecule type" value="Genomic_DNA"/>
</dbReference>
<keyword evidence="2" id="KW-0812">Transmembrane</keyword>
<feature type="transmembrane region" description="Helical" evidence="2">
    <location>
        <begin position="24"/>
        <end position="43"/>
    </location>
</feature>
<dbReference type="AlphaFoldDB" id="A0A9P0BN38"/>
<reference evidence="3" key="1">
    <citation type="submission" date="2021-12" db="EMBL/GenBank/DDBJ databases">
        <authorList>
            <person name="King R."/>
        </authorList>
    </citation>
    <scope>NUCLEOTIDE SEQUENCE</scope>
</reference>
<feature type="region of interest" description="Disordered" evidence="1">
    <location>
        <begin position="309"/>
        <end position="336"/>
    </location>
</feature>
<evidence type="ECO:0000256" key="2">
    <source>
        <dbReference type="SAM" id="Phobius"/>
    </source>
</evidence>
<evidence type="ECO:0000313" key="4">
    <source>
        <dbReference type="Proteomes" id="UP001154114"/>
    </source>
</evidence>
<evidence type="ECO:0000256" key="1">
    <source>
        <dbReference type="SAM" id="MobiDB-lite"/>
    </source>
</evidence>
<dbReference type="Proteomes" id="UP001154114">
    <property type="component" value="Chromosome 10"/>
</dbReference>
<keyword evidence="2" id="KW-1133">Transmembrane helix</keyword>
<dbReference type="OrthoDB" id="6920305at2759"/>
<keyword evidence="2" id="KW-0472">Membrane</keyword>
<proteinExistence type="predicted"/>
<feature type="compositionally biased region" description="Basic and acidic residues" evidence="1">
    <location>
        <begin position="309"/>
        <end position="325"/>
    </location>
</feature>
<feature type="region of interest" description="Disordered" evidence="1">
    <location>
        <begin position="122"/>
        <end position="160"/>
    </location>
</feature>
<protein>
    <submittedName>
        <fullName evidence="3">Uncharacterized protein</fullName>
    </submittedName>
</protein>
<sequence>MCTNALEDYICELVECFEDYVKKSLLLVSVTLGTIVLMVMYVLKLLADRPNASLTADYDEYDYGEAPAFHRRLSAVEFQTGGEATSNSPFVAKKIFKDKAVNTDGSFLANSYDTMQTQQSLTMSNQTRTDTDASFIDNGVNDSEYGRKSGNRPNDKNFKYGDKYGNINDDMDGNINDDVDGNTHGDKYGNVPGDKYGNINNDMTRKLHGVKYGNINDDMNGNTHGDKYGNVPGDKYGNINNDMTRKLHGDKYGNINDDMNGNIGGDKYGNINDDMKGNIRGDKYGNINDDMKGNIRGDKYGNVHGDKYGNIKGSRNDPENYDKNGNRNVYNRNPNIKDNATATTELECDPTCADKIIGADGKATSCKKSCHEDFKLGRSRNESPPQCLAKRHLSNSRPCKRFLSIRSSCCSMCCMDDNCK</sequence>
<organism evidence="3 4">
    <name type="scientific">Chrysodeixis includens</name>
    <name type="common">Soybean looper</name>
    <name type="synonym">Pseudoplusia includens</name>
    <dbReference type="NCBI Taxonomy" id="689277"/>
    <lineage>
        <taxon>Eukaryota</taxon>
        <taxon>Metazoa</taxon>
        <taxon>Ecdysozoa</taxon>
        <taxon>Arthropoda</taxon>
        <taxon>Hexapoda</taxon>
        <taxon>Insecta</taxon>
        <taxon>Pterygota</taxon>
        <taxon>Neoptera</taxon>
        <taxon>Endopterygota</taxon>
        <taxon>Lepidoptera</taxon>
        <taxon>Glossata</taxon>
        <taxon>Ditrysia</taxon>
        <taxon>Noctuoidea</taxon>
        <taxon>Noctuidae</taxon>
        <taxon>Plusiinae</taxon>
        <taxon>Chrysodeixis</taxon>
    </lineage>
</organism>
<accession>A0A9P0BN38</accession>
<name>A0A9P0BN38_CHRIL</name>
<gene>
    <name evidence="3" type="ORF">CINC_LOCUS1164</name>
</gene>
<evidence type="ECO:0000313" key="3">
    <source>
        <dbReference type="EMBL" id="CAH0579400.1"/>
    </source>
</evidence>